<proteinExistence type="predicted"/>
<dbReference type="EMBL" id="DS270601">
    <property type="protein sequence ID" value="EFO95953.1"/>
    <property type="molecule type" value="Genomic_DNA"/>
</dbReference>
<evidence type="ECO:0000313" key="3">
    <source>
        <dbReference type="Proteomes" id="UP000008281"/>
    </source>
</evidence>
<organism evidence="3">
    <name type="scientific">Caenorhabditis remanei</name>
    <name type="common">Caenorhabditis vulgaris</name>
    <dbReference type="NCBI Taxonomy" id="31234"/>
    <lineage>
        <taxon>Eukaryota</taxon>
        <taxon>Metazoa</taxon>
        <taxon>Ecdysozoa</taxon>
        <taxon>Nematoda</taxon>
        <taxon>Chromadorea</taxon>
        <taxon>Rhabditida</taxon>
        <taxon>Rhabditina</taxon>
        <taxon>Rhabditomorpha</taxon>
        <taxon>Rhabditoidea</taxon>
        <taxon>Rhabditidae</taxon>
        <taxon>Peloderinae</taxon>
        <taxon>Caenorhabditis</taxon>
    </lineage>
</organism>
<evidence type="ECO:0000313" key="2">
    <source>
        <dbReference type="EMBL" id="EFO95953.1"/>
    </source>
</evidence>
<protein>
    <submittedName>
        <fullName evidence="2">Uncharacterized protein</fullName>
    </submittedName>
</protein>
<keyword evidence="1" id="KW-0472">Membrane</keyword>
<name>E3NUM3_CAERE</name>
<evidence type="ECO:0000256" key="1">
    <source>
        <dbReference type="SAM" id="Phobius"/>
    </source>
</evidence>
<dbReference type="AlphaFoldDB" id="E3NUM3"/>
<dbReference type="InParanoid" id="E3NUM3"/>
<dbReference type="HOGENOM" id="CLU_2851813_0_0_1"/>
<keyword evidence="1" id="KW-1133">Transmembrane helix</keyword>
<reference evidence="2" key="1">
    <citation type="submission" date="2007-07" db="EMBL/GenBank/DDBJ databases">
        <title>PCAP assembly of the Caenorhabditis remanei genome.</title>
        <authorList>
            <consortium name="The Caenorhabditis remanei Sequencing Consortium"/>
            <person name="Wilson R.K."/>
        </authorList>
    </citation>
    <scope>NUCLEOTIDE SEQUENCE [LARGE SCALE GENOMIC DNA]</scope>
    <source>
        <strain evidence="2">PB4641</strain>
    </source>
</reference>
<accession>E3NUM3</accession>
<feature type="transmembrane region" description="Helical" evidence="1">
    <location>
        <begin position="12"/>
        <end position="36"/>
    </location>
</feature>
<keyword evidence="3" id="KW-1185">Reference proteome</keyword>
<sequence length="65" mass="7411">MKPLTKNILIGLAVAITIVLILLIILFVVMYVMLVIEKNEEHRKLGHCVPVGQIFRVLRILTVNF</sequence>
<gene>
    <name evidence="2" type="ORF">CRE_25034</name>
</gene>
<keyword evidence="1" id="KW-0812">Transmembrane</keyword>
<dbReference type="Proteomes" id="UP000008281">
    <property type="component" value="Unassembled WGS sequence"/>
</dbReference>